<name>A0A6B8W354_9CORY</name>
<dbReference type="Proteomes" id="UP000425178">
    <property type="component" value="Chromosome"/>
</dbReference>
<dbReference type="UniPathway" id="UPA00223"/>
<protein>
    <recommendedName>
        <fullName evidence="3">citrate synthase (unknown stereospecificity)</fullName>
        <ecNumber evidence="3">2.3.3.16</ecNumber>
    </recommendedName>
</protein>
<dbReference type="GO" id="GO:0006099">
    <property type="term" value="P:tricarboxylic acid cycle"/>
    <property type="evidence" value="ECO:0007669"/>
    <property type="project" value="UniProtKB-UniPathway"/>
</dbReference>
<dbReference type="InterPro" id="IPR036969">
    <property type="entry name" value="Citrate_synthase_sf"/>
</dbReference>
<sequence length="260" mass="27848">MTTTLNATTGPVTRIAKSDASSITIAGHDLCQDLMGKRSFTEMIYFFATGRFPDIAEQTVLDGCLVSLMEHGWTLTSIITRLTAASVPDESQAALAAGLLSVGPKYAGTMEGCAALLLDAAASDQPVEEWAAATAADHLDNGKPLPGFGHRVHKPVDPRAQRLLEIAREQNIDGPHLRRLLALEAAVEKHRGRPLPVNATGLIGALFLEIDIPLSASRALATVSRAGGLVSHLVEEERDPMAQTIWKLVRENIPYSGEEL</sequence>
<dbReference type="InterPro" id="IPR016143">
    <property type="entry name" value="Citrate_synth-like_sm_a-sub"/>
</dbReference>
<dbReference type="GO" id="GO:0005975">
    <property type="term" value="P:carbohydrate metabolic process"/>
    <property type="evidence" value="ECO:0007669"/>
    <property type="project" value="TreeGrafter"/>
</dbReference>
<dbReference type="InterPro" id="IPR016142">
    <property type="entry name" value="Citrate_synth-like_lrg_a-sub"/>
</dbReference>
<dbReference type="Gene3D" id="1.10.230.10">
    <property type="entry name" value="Cytochrome P450-Terp, domain 2"/>
    <property type="match status" value="1"/>
</dbReference>
<reference evidence="6 7" key="1">
    <citation type="journal article" date="2021" name="Int. J. Syst. Evol. Microbiol.">
        <title>Classification of three corynebacterial strains isolated from a small paddock in North Rhine-Westphalia: proposal of &lt;i&gt;Corynebacterium kalinowskii&lt;/i&gt; sp. nov., &lt;i&gt;Corynebacterium comes&lt;/i&gt; sp. nov. and &lt;i&gt;Corynebacterium occultum&lt;/i&gt; sp. nov.</title>
        <authorList>
            <person name="Schaffert L."/>
            <person name="Ruwe M."/>
            <person name="Milse J."/>
            <person name="Hanuschka K."/>
            <person name="Ortseifen V."/>
            <person name="Droste J."/>
            <person name="Brandt D."/>
            <person name="Schl L."/>
            <person name="Kutter Y."/>
            <person name="Vinke S."/>
            <person name="Vieh P."/>
            <person name="Jacob L."/>
            <person name="L N.C."/>
            <person name="Schulte-Berndt E."/>
            <person name="Hain C."/>
            <person name="Linder M."/>
            <person name="Schmidt P."/>
            <person name="Wollenschl L."/>
            <person name="Luttermann T."/>
            <person name="Thieme E."/>
            <person name="Hassa J."/>
            <person name="Haak M."/>
            <person name="Wittchen M."/>
            <person name="Mentz A."/>
            <person name="Persicke M."/>
            <person name="Busche T."/>
            <person name="R C."/>
        </authorList>
    </citation>
    <scope>NUCLEOTIDE SEQUENCE [LARGE SCALE GENOMIC DNA]</scope>
    <source>
        <strain evidence="6 7">2019</strain>
    </source>
</reference>
<gene>
    <name evidence="6" type="primary">citA</name>
    <name evidence="6" type="ORF">CETAM_13250</name>
</gene>
<dbReference type="PANTHER" id="PTHR11739:SF4">
    <property type="entry name" value="CITRATE SYNTHASE, PEROXISOMAL"/>
    <property type="match status" value="1"/>
</dbReference>
<dbReference type="EMBL" id="CP046453">
    <property type="protein sequence ID" value="QGU05875.1"/>
    <property type="molecule type" value="Genomic_DNA"/>
</dbReference>
<keyword evidence="6" id="KW-0012">Acyltransferase</keyword>
<dbReference type="NCBIfam" id="NF004868">
    <property type="entry name" value="PRK06224.1-5"/>
    <property type="match status" value="1"/>
</dbReference>
<comment type="pathway">
    <text evidence="1">Carbohydrate metabolism; tricarboxylic acid cycle.</text>
</comment>
<keyword evidence="4 5" id="KW-0808">Transferase</keyword>
<dbReference type="CDD" id="cd06100">
    <property type="entry name" value="CCL_ACL-C"/>
    <property type="match status" value="1"/>
</dbReference>
<organism evidence="6 7">
    <name type="scientific">Corynebacterium comes</name>
    <dbReference type="NCBI Taxonomy" id="2675218"/>
    <lineage>
        <taxon>Bacteria</taxon>
        <taxon>Bacillati</taxon>
        <taxon>Actinomycetota</taxon>
        <taxon>Actinomycetes</taxon>
        <taxon>Mycobacteriales</taxon>
        <taxon>Corynebacteriaceae</taxon>
        <taxon>Corynebacterium</taxon>
    </lineage>
</organism>
<dbReference type="PANTHER" id="PTHR11739">
    <property type="entry name" value="CITRATE SYNTHASE"/>
    <property type="match status" value="1"/>
</dbReference>
<dbReference type="GO" id="GO:0005829">
    <property type="term" value="C:cytosol"/>
    <property type="evidence" value="ECO:0007669"/>
    <property type="project" value="TreeGrafter"/>
</dbReference>
<proteinExistence type="inferred from homology"/>
<evidence type="ECO:0000256" key="1">
    <source>
        <dbReference type="ARBA" id="ARBA00005163"/>
    </source>
</evidence>
<dbReference type="KEGG" id="ccoe:CETAM_13250"/>
<comment type="similarity">
    <text evidence="2 5">Belongs to the citrate synthase family.</text>
</comment>
<dbReference type="GO" id="GO:0036440">
    <property type="term" value="F:citrate synthase activity"/>
    <property type="evidence" value="ECO:0007669"/>
    <property type="project" value="UniProtKB-EC"/>
</dbReference>
<dbReference type="RefSeq" id="WP_156229268.1">
    <property type="nucleotide sequence ID" value="NZ_CP046453.1"/>
</dbReference>
<dbReference type="EC" id="2.3.3.16" evidence="3"/>
<dbReference type="Gene3D" id="1.10.580.10">
    <property type="entry name" value="Citrate Synthase, domain 1"/>
    <property type="match status" value="1"/>
</dbReference>
<dbReference type="AlphaFoldDB" id="A0A6B8W354"/>
<dbReference type="InterPro" id="IPR019810">
    <property type="entry name" value="Citrate_synthase_AS"/>
</dbReference>
<evidence type="ECO:0000313" key="6">
    <source>
        <dbReference type="EMBL" id="QGU05875.1"/>
    </source>
</evidence>
<dbReference type="Pfam" id="PF00285">
    <property type="entry name" value="Citrate_synt"/>
    <property type="match status" value="1"/>
</dbReference>
<evidence type="ECO:0000256" key="2">
    <source>
        <dbReference type="ARBA" id="ARBA00010566"/>
    </source>
</evidence>
<accession>A0A6B8W354</accession>
<evidence type="ECO:0000256" key="5">
    <source>
        <dbReference type="RuleBase" id="RU003406"/>
    </source>
</evidence>
<keyword evidence="7" id="KW-1185">Reference proteome</keyword>
<evidence type="ECO:0000313" key="7">
    <source>
        <dbReference type="Proteomes" id="UP000425178"/>
    </source>
</evidence>
<evidence type="ECO:0000256" key="3">
    <source>
        <dbReference type="ARBA" id="ARBA00012972"/>
    </source>
</evidence>
<dbReference type="PROSITE" id="PS00480">
    <property type="entry name" value="CITRATE_SYNTHASE"/>
    <property type="match status" value="1"/>
</dbReference>
<dbReference type="InterPro" id="IPR002020">
    <property type="entry name" value="Citrate_synthase"/>
</dbReference>
<evidence type="ECO:0000256" key="4">
    <source>
        <dbReference type="ARBA" id="ARBA00022679"/>
    </source>
</evidence>
<dbReference type="SUPFAM" id="SSF48256">
    <property type="entry name" value="Citrate synthase"/>
    <property type="match status" value="1"/>
</dbReference>